<dbReference type="SMART" id="SM00490">
    <property type="entry name" value="HELICc"/>
    <property type="match status" value="1"/>
</dbReference>
<dbReference type="PROSITE" id="PS51194">
    <property type="entry name" value="HELICASE_CTER"/>
    <property type="match status" value="1"/>
</dbReference>
<gene>
    <name evidence="4" type="ORF">ACFQHW_03940</name>
</gene>
<evidence type="ECO:0000313" key="5">
    <source>
        <dbReference type="Proteomes" id="UP001596310"/>
    </source>
</evidence>
<dbReference type="InterPro" id="IPR025202">
    <property type="entry name" value="PLD-like_dom"/>
</dbReference>
<dbReference type="InterPro" id="IPR050742">
    <property type="entry name" value="Helicase_Restrict-Modif_Enz"/>
</dbReference>
<feature type="domain" description="Helicase C-terminal" evidence="3">
    <location>
        <begin position="525"/>
        <end position="671"/>
    </location>
</feature>
<dbReference type="InterPro" id="IPR021835">
    <property type="entry name" value="DUF3427"/>
</dbReference>
<feature type="domain" description="Helicase ATP-binding" evidence="2">
    <location>
        <begin position="314"/>
        <end position="467"/>
    </location>
</feature>
<sequence length="987" mass="111994">MEKGLYERLIDQRLATILQTLTDDVTRAKVDDSELPFYLADQLKRLALAHFLDEKTAEQIPDFNRLVELLRADGSLSTTKDEELLLTEIRAQKTAAQIVPETKLVEPTLFTGRSSKNFPSLASEFNKEIRSSNEIDLIVSFIKVGGINTIYESLKTFTENGGQLRILTTTYMGASDAKAIQRLAQLPNTQVKVSYDTKAIRLHAKTYIFQRATGFSTAYIGSSNISNAALTSGREWNVKVTNARLPELYKQLISEFDLFWNSSDFERYDPQQDFPRLDQELGTAQLTPGTALPLAYFDIKPYPYQQKILDELSNKRKNGVNRNLVVMATGTGKTIVAALDFKRFFRDNPQAKLLFIAHTVEITQQALATFRQVLQDQNFGSLLDGINKPASLTHVFATIQTFRKLVADFPADYYHYIIIDEAHHTGAPTYWQTLDQLQPQILLGLTATPDRMDGFDILGHFDQQISAELNLFDAIEQEYLAPFQYFGISDSVDLAQIEFHAGDYDLPALSQALSNENRLNTIFAALERYGLATNQIKAIGFCVDQDHAKYMAAKFTERGIPATYLISAESERRAEVRRALQSGQVNFVFTVNMYNEGVDFPEVNTVLFLRPTQSKTIFLQQLGRGLRRAEGKDFLTVLDFIGGQNKKYNFQTKFKALIRKGTVRAAVENDFPYVPAGSVVQLERVAKETVLQNLRQQATGKKWFQNEVREFQDSYELAPTLANLVAKLDVTPTEIYTELLDKNTTLTDLRQGPQAQSANYAYAFKNLAPNNNKHVFKLLLKPDPARLSDQDYRYLYATFFSGIKKGTDKFVEVRQFLAQPNAALQAELQELITYKQQHDYLEDSVDEHGFVKYGTYTNAQIMAHLPGMERTFVNTSGVLNVKARNSEVLFVTLEKSEQDYSPLTMYQDFLINRHELHWEGPHNRGNKYAQELASRDAILLFIRKNKRSTNYYYLGAVQPGTITGANPIQTNFTVNEDIPGQIYQELV</sequence>
<dbReference type="CDD" id="cd18032">
    <property type="entry name" value="DEXHc_RE_I_III_res"/>
    <property type="match status" value="1"/>
</dbReference>
<name>A0ABW1ULA3_9LACO</name>
<dbReference type="PANTHER" id="PTHR47396:SF1">
    <property type="entry name" value="ATP-DEPENDENT HELICASE IRC3-RELATED"/>
    <property type="match status" value="1"/>
</dbReference>
<dbReference type="Pfam" id="PF13091">
    <property type="entry name" value="PLDc_2"/>
    <property type="match status" value="1"/>
</dbReference>
<dbReference type="InterPro" id="IPR027417">
    <property type="entry name" value="P-loop_NTPase"/>
</dbReference>
<dbReference type="PROSITE" id="PS50035">
    <property type="entry name" value="PLD"/>
    <property type="match status" value="1"/>
</dbReference>
<comment type="caution">
    <text evidence="4">The sequence shown here is derived from an EMBL/GenBank/DDBJ whole genome shotgun (WGS) entry which is preliminary data.</text>
</comment>
<dbReference type="Gene3D" id="3.30.870.10">
    <property type="entry name" value="Endonuclease Chain A"/>
    <property type="match status" value="1"/>
</dbReference>
<dbReference type="CDD" id="cd09203">
    <property type="entry name" value="PLDc_N_DEXD_b1"/>
    <property type="match status" value="1"/>
</dbReference>
<evidence type="ECO:0000259" key="3">
    <source>
        <dbReference type="PROSITE" id="PS51194"/>
    </source>
</evidence>
<accession>A0ABW1ULA3</accession>
<proteinExistence type="predicted"/>
<dbReference type="InterPro" id="IPR014001">
    <property type="entry name" value="Helicase_ATP-bd"/>
</dbReference>
<dbReference type="SMART" id="SM00487">
    <property type="entry name" value="DEXDc"/>
    <property type="match status" value="1"/>
</dbReference>
<dbReference type="Pfam" id="PF11907">
    <property type="entry name" value="DUF3427"/>
    <property type="match status" value="1"/>
</dbReference>
<dbReference type="InterPro" id="IPR006935">
    <property type="entry name" value="Helicase/UvrB_N"/>
</dbReference>
<keyword evidence="5" id="KW-1185">Reference proteome</keyword>
<dbReference type="EMBL" id="JBHSSM010000014">
    <property type="protein sequence ID" value="MFC6314717.1"/>
    <property type="molecule type" value="Genomic_DNA"/>
</dbReference>
<organism evidence="4 5">
    <name type="scientific">Lapidilactobacillus achengensis</name>
    <dbReference type="NCBI Taxonomy" id="2486000"/>
    <lineage>
        <taxon>Bacteria</taxon>
        <taxon>Bacillati</taxon>
        <taxon>Bacillota</taxon>
        <taxon>Bacilli</taxon>
        <taxon>Lactobacillales</taxon>
        <taxon>Lactobacillaceae</taxon>
        <taxon>Lapidilactobacillus</taxon>
    </lineage>
</organism>
<dbReference type="InterPro" id="IPR001736">
    <property type="entry name" value="PLipase_D/transphosphatidylase"/>
</dbReference>
<dbReference type="SUPFAM" id="SSF56024">
    <property type="entry name" value="Phospholipase D/nuclease"/>
    <property type="match status" value="1"/>
</dbReference>
<dbReference type="PANTHER" id="PTHR47396">
    <property type="entry name" value="TYPE I RESTRICTION ENZYME ECOKI R PROTEIN"/>
    <property type="match status" value="1"/>
</dbReference>
<dbReference type="CDD" id="cd18799">
    <property type="entry name" value="SF2_C_EcoAI-like"/>
    <property type="match status" value="1"/>
</dbReference>
<dbReference type="Proteomes" id="UP001596310">
    <property type="component" value="Unassembled WGS sequence"/>
</dbReference>
<evidence type="ECO:0000313" key="4">
    <source>
        <dbReference type="EMBL" id="MFC6314717.1"/>
    </source>
</evidence>
<feature type="domain" description="PLD phosphodiesterase" evidence="1">
    <location>
        <begin position="198"/>
        <end position="229"/>
    </location>
</feature>
<reference evidence="5" key="1">
    <citation type="journal article" date="2019" name="Int. J. Syst. Evol. Microbiol.">
        <title>The Global Catalogue of Microorganisms (GCM) 10K type strain sequencing project: providing services to taxonomists for standard genome sequencing and annotation.</title>
        <authorList>
            <consortium name="The Broad Institute Genomics Platform"/>
            <consortium name="The Broad Institute Genome Sequencing Center for Infectious Disease"/>
            <person name="Wu L."/>
            <person name="Ma J."/>
        </authorList>
    </citation>
    <scope>NUCLEOTIDE SEQUENCE [LARGE SCALE GENOMIC DNA]</scope>
    <source>
        <strain evidence="5">CCM 8897</strain>
    </source>
</reference>
<protein>
    <submittedName>
        <fullName evidence="4">DUF3427 domain-containing protein</fullName>
    </submittedName>
</protein>
<dbReference type="RefSeq" id="WP_125599411.1">
    <property type="nucleotide sequence ID" value="NZ_JBHSSM010000014.1"/>
</dbReference>
<evidence type="ECO:0000259" key="1">
    <source>
        <dbReference type="PROSITE" id="PS50035"/>
    </source>
</evidence>
<dbReference type="InterPro" id="IPR001650">
    <property type="entry name" value="Helicase_C-like"/>
</dbReference>
<dbReference type="Gene3D" id="3.40.50.300">
    <property type="entry name" value="P-loop containing nucleotide triphosphate hydrolases"/>
    <property type="match status" value="2"/>
</dbReference>
<dbReference type="Pfam" id="PF00271">
    <property type="entry name" value="Helicase_C"/>
    <property type="match status" value="1"/>
</dbReference>
<dbReference type="Pfam" id="PF04851">
    <property type="entry name" value="ResIII"/>
    <property type="match status" value="1"/>
</dbReference>
<dbReference type="PROSITE" id="PS51192">
    <property type="entry name" value="HELICASE_ATP_BIND_1"/>
    <property type="match status" value="1"/>
</dbReference>
<dbReference type="SUPFAM" id="SSF52540">
    <property type="entry name" value="P-loop containing nucleoside triphosphate hydrolases"/>
    <property type="match status" value="1"/>
</dbReference>
<evidence type="ECO:0000259" key="2">
    <source>
        <dbReference type="PROSITE" id="PS51192"/>
    </source>
</evidence>